<organism evidence="1 2">
    <name type="scientific">Emiliania huxleyi (strain CCMP1516)</name>
    <dbReference type="NCBI Taxonomy" id="280463"/>
    <lineage>
        <taxon>Eukaryota</taxon>
        <taxon>Haptista</taxon>
        <taxon>Haptophyta</taxon>
        <taxon>Prymnesiophyceae</taxon>
        <taxon>Isochrysidales</taxon>
        <taxon>Noelaerhabdaceae</taxon>
        <taxon>Emiliania</taxon>
    </lineage>
</organism>
<dbReference type="Proteomes" id="UP000013827">
    <property type="component" value="Unassembled WGS sequence"/>
</dbReference>
<accession>A0A0D3KYZ3</accession>
<dbReference type="PaxDb" id="2903-EOD33595"/>
<dbReference type="KEGG" id="ehx:EMIHUDRAFT_439415"/>
<dbReference type="RefSeq" id="XP_005786024.1">
    <property type="nucleotide sequence ID" value="XM_005785967.1"/>
</dbReference>
<keyword evidence="2" id="KW-1185">Reference proteome</keyword>
<dbReference type="RefSeq" id="XP_005793407.1">
    <property type="nucleotide sequence ID" value="XM_005793350.1"/>
</dbReference>
<reference evidence="2" key="1">
    <citation type="journal article" date="2013" name="Nature">
        <title>Pan genome of the phytoplankton Emiliania underpins its global distribution.</title>
        <authorList>
            <person name="Read B.A."/>
            <person name="Kegel J."/>
            <person name="Klute M.J."/>
            <person name="Kuo A."/>
            <person name="Lefebvre S.C."/>
            <person name="Maumus F."/>
            <person name="Mayer C."/>
            <person name="Miller J."/>
            <person name="Monier A."/>
            <person name="Salamov A."/>
            <person name="Young J."/>
            <person name="Aguilar M."/>
            <person name="Claverie J.M."/>
            <person name="Frickenhaus S."/>
            <person name="Gonzalez K."/>
            <person name="Herman E.K."/>
            <person name="Lin Y.C."/>
            <person name="Napier J."/>
            <person name="Ogata H."/>
            <person name="Sarno A.F."/>
            <person name="Shmutz J."/>
            <person name="Schroeder D."/>
            <person name="de Vargas C."/>
            <person name="Verret F."/>
            <person name="von Dassow P."/>
            <person name="Valentin K."/>
            <person name="Van de Peer Y."/>
            <person name="Wheeler G."/>
            <person name="Dacks J.B."/>
            <person name="Delwiche C.F."/>
            <person name="Dyhrman S.T."/>
            <person name="Glockner G."/>
            <person name="John U."/>
            <person name="Richards T."/>
            <person name="Worden A.Z."/>
            <person name="Zhang X."/>
            <person name="Grigoriev I.V."/>
            <person name="Allen A.E."/>
            <person name="Bidle K."/>
            <person name="Borodovsky M."/>
            <person name="Bowler C."/>
            <person name="Brownlee C."/>
            <person name="Cock J.M."/>
            <person name="Elias M."/>
            <person name="Gladyshev V.N."/>
            <person name="Groth M."/>
            <person name="Guda C."/>
            <person name="Hadaegh A."/>
            <person name="Iglesias-Rodriguez M.D."/>
            <person name="Jenkins J."/>
            <person name="Jones B.M."/>
            <person name="Lawson T."/>
            <person name="Leese F."/>
            <person name="Lindquist E."/>
            <person name="Lobanov A."/>
            <person name="Lomsadze A."/>
            <person name="Malik S.B."/>
            <person name="Marsh M.E."/>
            <person name="Mackinder L."/>
            <person name="Mock T."/>
            <person name="Mueller-Roeber B."/>
            <person name="Pagarete A."/>
            <person name="Parker M."/>
            <person name="Probert I."/>
            <person name="Quesneville H."/>
            <person name="Raines C."/>
            <person name="Rensing S.A."/>
            <person name="Riano-Pachon D.M."/>
            <person name="Richier S."/>
            <person name="Rokitta S."/>
            <person name="Shiraiwa Y."/>
            <person name="Soanes D.M."/>
            <person name="van der Giezen M."/>
            <person name="Wahlund T.M."/>
            <person name="Williams B."/>
            <person name="Wilson W."/>
            <person name="Wolfe G."/>
            <person name="Wurch L.L."/>
        </authorList>
    </citation>
    <scope>NUCLEOTIDE SEQUENCE</scope>
</reference>
<dbReference type="KEGG" id="ehx:EMIHUDRAFT_441546"/>
<proteinExistence type="predicted"/>
<dbReference type="GeneID" id="17278865"/>
<dbReference type="AlphaFoldDB" id="A0A0D3KYZ3"/>
<protein>
    <submittedName>
        <fullName evidence="1">Uncharacterized protein</fullName>
    </submittedName>
</protein>
<name>A0A0D3KYZ3_EMIH1</name>
<evidence type="ECO:0000313" key="1">
    <source>
        <dbReference type="EnsemblProtists" id="EOD40978"/>
    </source>
</evidence>
<evidence type="ECO:0000313" key="2">
    <source>
        <dbReference type="Proteomes" id="UP000013827"/>
    </source>
</evidence>
<dbReference type="EnsemblProtists" id="EOD33595">
    <property type="protein sequence ID" value="EOD33595"/>
    <property type="gene ID" value="EMIHUDRAFT_441546"/>
</dbReference>
<sequence length="193" mass="20098">MLEQARARKLLLDGHFEDQGMLGLAYLSRAAPGGLADDGVSAIVDSSARLFSSQYAYRADWWARPACFADYFDAAGEPPAQLATRAAPFAMHFQGSSGRHRLGWCVATMLAKCAEGGAELGHYVDVDASREVPIGKLCGGVLVPRPRGDTGVPPGVAAARPVPCGDIGGGGGAWTQINCSHDTCSTVAGQSAY</sequence>
<reference evidence="1" key="2">
    <citation type="submission" date="2024-10" db="UniProtKB">
        <authorList>
            <consortium name="EnsemblProtists"/>
        </authorList>
    </citation>
    <scope>IDENTIFICATION</scope>
</reference>
<dbReference type="EnsemblProtists" id="EOD40978">
    <property type="protein sequence ID" value="EOD40978"/>
    <property type="gene ID" value="EMIHUDRAFT_439415"/>
</dbReference>
<dbReference type="GeneID" id="17286248"/>
<dbReference type="HOGENOM" id="CLU_1411158_0_0_1"/>